<dbReference type="InterPro" id="IPR039420">
    <property type="entry name" value="WalR-like"/>
</dbReference>
<gene>
    <name evidence="6" type="primary">aruR</name>
    <name evidence="6" type="ORF">NBRC116591_41080</name>
</gene>
<dbReference type="InterPro" id="IPR011006">
    <property type="entry name" value="CheY-like_superfamily"/>
</dbReference>
<dbReference type="PROSITE" id="PS50110">
    <property type="entry name" value="RESPONSE_REGULATORY"/>
    <property type="match status" value="1"/>
</dbReference>
<name>A0ABQ0AF76_9GAMM</name>
<dbReference type="EMBL" id="BAABWN010000023">
    <property type="protein sequence ID" value="GAA6170294.1"/>
    <property type="molecule type" value="Genomic_DNA"/>
</dbReference>
<organism evidence="6 7">
    <name type="scientific">Sessilibacter corallicola</name>
    <dbReference type="NCBI Taxonomy" id="2904075"/>
    <lineage>
        <taxon>Bacteria</taxon>
        <taxon>Pseudomonadati</taxon>
        <taxon>Pseudomonadota</taxon>
        <taxon>Gammaproteobacteria</taxon>
        <taxon>Cellvibrionales</taxon>
        <taxon>Cellvibrionaceae</taxon>
        <taxon>Sessilibacter</taxon>
    </lineage>
</organism>
<proteinExistence type="predicted"/>
<dbReference type="Gene3D" id="3.40.50.2300">
    <property type="match status" value="1"/>
</dbReference>
<dbReference type="InterPro" id="IPR036388">
    <property type="entry name" value="WH-like_DNA-bd_sf"/>
</dbReference>
<accession>A0ABQ0AF76</accession>
<evidence type="ECO:0000256" key="2">
    <source>
        <dbReference type="PROSITE-ProRule" id="PRU00169"/>
    </source>
</evidence>
<dbReference type="Pfam" id="PF00486">
    <property type="entry name" value="Trans_reg_C"/>
    <property type="match status" value="1"/>
</dbReference>
<reference evidence="6 7" key="1">
    <citation type="submission" date="2024-04" db="EMBL/GenBank/DDBJ databases">
        <title>Draft genome sequence of Sessilibacter corallicola NBRC 116591.</title>
        <authorList>
            <person name="Miyakawa T."/>
            <person name="Kusuya Y."/>
            <person name="Miura T."/>
        </authorList>
    </citation>
    <scope>NUCLEOTIDE SEQUENCE [LARGE SCALE GENOMIC DNA]</scope>
    <source>
        <strain evidence="6 7">KU-00831-HH</strain>
    </source>
</reference>
<dbReference type="SUPFAM" id="SSF52172">
    <property type="entry name" value="CheY-like"/>
    <property type="match status" value="1"/>
</dbReference>
<feature type="DNA-binding region" description="OmpR/PhoB-type" evidence="3">
    <location>
        <begin position="137"/>
        <end position="238"/>
    </location>
</feature>
<dbReference type="PANTHER" id="PTHR48111:SF58">
    <property type="entry name" value="TORCAD OPERON TRANSCRIPTIONAL REGULATORY PROTEIN TORR"/>
    <property type="match status" value="1"/>
</dbReference>
<dbReference type="SMART" id="SM00448">
    <property type="entry name" value="REC"/>
    <property type="match status" value="1"/>
</dbReference>
<evidence type="ECO:0000313" key="6">
    <source>
        <dbReference type="EMBL" id="GAA6170294.1"/>
    </source>
</evidence>
<evidence type="ECO:0000256" key="3">
    <source>
        <dbReference type="PROSITE-ProRule" id="PRU01091"/>
    </source>
</evidence>
<dbReference type="SUPFAM" id="SSF46894">
    <property type="entry name" value="C-terminal effector domain of the bipartite response regulators"/>
    <property type="match status" value="1"/>
</dbReference>
<dbReference type="Pfam" id="PF00072">
    <property type="entry name" value="Response_reg"/>
    <property type="match status" value="1"/>
</dbReference>
<keyword evidence="7" id="KW-1185">Reference proteome</keyword>
<dbReference type="InterPro" id="IPR016032">
    <property type="entry name" value="Sig_transdc_resp-reg_C-effctor"/>
</dbReference>
<dbReference type="PROSITE" id="PS51755">
    <property type="entry name" value="OMPR_PHOB"/>
    <property type="match status" value="1"/>
</dbReference>
<dbReference type="Proteomes" id="UP001465153">
    <property type="component" value="Unassembled WGS sequence"/>
</dbReference>
<feature type="domain" description="Response regulatory" evidence="4">
    <location>
        <begin position="7"/>
        <end position="120"/>
    </location>
</feature>
<feature type="modified residue" description="4-aspartylphosphate" evidence="2">
    <location>
        <position position="56"/>
    </location>
</feature>
<dbReference type="PANTHER" id="PTHR48111">
    <property type="entry name" value="REGULATOR OF RPOS"/>
    <property type="match status" value="1"/>
</dbReference>
<dbReference type="InterPro" id="IPR001789">
    <property type="entry name" value="Sig_transdc_resp-reg_receiver"/>
</dbReference>
<dbReference type="CDD" id="cd00383">
    <property type="entry name" value="trans_reg_C"/>
    <property type="match status" value="1"/>
</dbReference>
<sequence length="243" mass="27470">MTENIPRILIVEDEVASLNLLASYFEAENYKVFKATNSEEADVILAKDTVDIILLDINLPGKDGLSLTREIRSKSDVGIILVTHKSDDIDRIVGLELGADDYVSKPYNTRLLFARVKNLLQRVRANPLSGPTGLKSTEALVFNPWTLHVGRRLLVNSDDDSEVQLTEGEYKLLITLINHAGTVLSRDQIMNRMERREWFPTDRTIDVMIARIRKKLGDDRDHPKYINTAHGTGYIFIADVRPA</sequence>
<evidence type="ECO:0000259" key="4">
    <source>
        <dbReference type="PROSITE" id="PS50110"/>
    </source>
</evidence>
<feature type="domain" description="OmpR/PhoB-type" evidence="5">
    <location>
        <begin position="137"/>
        <end position="238"/>
    </location>
</feature>
<dbReference type="RefSeq" id="WP_233089787.1">
    <property type="nucleotide sequence ID" value="NZ_BAABWN010000023.1"/>
</dbReference>
<protein>
    <submittedName>
        <fullName evidence="6">Two-component system response regulator AruR</fullName>
    </submittedName>
</protein>
<evidence type="ECO:0000313" key="7">
    <source>
        <dbReference type="Proteomes" id="UP001465153"/>
    </source>
</evidence>
<evidence type="ECO:0000259" key="5">
    <source>
        <dbReference type="PROSITE" id="PS51755"/>
    </source>
</evidence>
<comment type="caution">
    <text evidence="6">The sequence shown here is derived from an EMBL/GenBank/DDBJ whole genome shotgun (WGS) entry which is preliminary data.</text>
</comment>
<dbReference type="Gene3D" id="6.10.250.690">
    <property type="match status" value="1"/>
</dbReference>
<evidence type="ECO:0000256" key="1">
    <source>
        <dbReference type="ARBA" id="ARBA00023125"/>
    </source>
</evidence>
<dbReference type="Gene3D" id="1.10.10.10">
    <property type="entry name" value="Winged helix-like DNA-binding domain superfamily/Winged helix DNA-binding domain"/>
    <property type="match status" value="1"/>
</dbReference>
<dbReference type="InterPro" id="IPR001867">
    <property type="entry name" value="OmpR/PhoB-type_DNA-bd"/>
</dbReference>
<keyword evidence="1 3" id="KW-0238">DNA-binding</keyword>
<keyword evidence="2" id="KW-0597">Phosphoprotein</keyword>
<dbReference type="SMART" id="SM00862">
    <property type="entry name" value="Trans_reg_C"/>
    <property type="match status" value="1"/>
</dbReference>